<comment type="caution">
    <text evidence="2">The sequence shown here is derived from an EMBL/GenBank/DDBJ whole genome shotgun (WGS) entry which is preliminary data.</text>
</comment>
<dbReference type="EMBL" id="MWIH01000009">
    <property type="protein sequence ID" value="OQO89680.1"/>
    <property type="molecule type" value="Genomic_DNA"/>
</dbReference>
<keyword evidence="3" id="KW-1185">Reference proteome</keyword>
<protein>
    <recommendedName>
        <fullName evidence="4">Intracellular septation protein A</fullName>
    </recommendedName>
</protein>
<dbReference type="STRING" id="1962155.B1813_22530"/>
<dbReference type="NCBIfam" id="NF041646">
    <property type="entry name" value="VC0807_fam"/>
    <property type="match status" value="1"/>
</dbReference>
<feature type="transmembrane region" description="Helical" evidence="1">
    <location>
        <begin position="180"/>
        <end position="204"/>
    </location>
</feature>
<evidence type="ECO:0000313" key="3">
    <source>
        <dbReference type="Proteomes" id="UP000192591"/>
    </source>
</evidence>
<proteinExistence type="predicted"/>
<feature type="transmembrane region" description="Helical" evidence="1">
    <location>
        <begin position="42"/>
        <end position="63"/>
    </location>
</feature>
<accession>A0A1V8ZXZ7</accession>
<keyword evidence="1" id="KW-0812">Transmembrane</keyword>
<keyword evidence="1" id="KW-1133">Transmembrane helix</keyword>
<sequence length="217" mass="24475">MTEVEDRKASGRSGRADLIWMVVLDVAIPLASFYGLRAAGVNQWLALVISGALPGVRLVYQLVRRRRLEMLALFSLSIVIAGTAIAFLTHDPRLILARESYITLLIGLWILVTLLGRHPFIYTATMRVMPDEDAAQWRREWQESAQFRRAMRVITALWGISFLIDAAARVVMAYTLPVDLVPVLSMLLILVMLTLVVIGSKAYARRQTRRAQERAQD</sequence>
<dbReference type="OrthoDB" id="3781030at2"/>
<gene>
    <name evidence="2" type="ORF">B1813_22530</name>
</gene>
<dbReference type="AlphaFoldDB" id="A0A1V8ZXZ7"/>
<feature type="transmembrane region" description="Helical" evidence="1">
    <location>
        <begin position="101"/>
        <end position="120"/>
    </location>
</feature>
<evidence type="ECO:0000256" key="1">
    <source>
        <dbReference type="SAM" id="Phobius"/>
    </source>
</evidence>
<dbReference type="RefSeq" id="WP_024875680.1">
    <property type="nucleotide sequence ID" value="NZ_AZUM01000003.1"/>
</dbReference>
<dbReference type="Proteomes" id="UP000192591">
    <property type="component" value="Unassembled WGS sequence"/>
</dbReference>
<feature type="transmembrane region" description="Helical" evidence="1">
    <location>
        <begin position="70"/>
        <end position="89"/>
    </location>
</feature>
<feature type="transmembrane region" description="Helical" evidence="1">
    <location>
        <begin position="153"/>
        <end position="174"/>
    </location>
</feature>
<evidence type="ECO:0000313" key="2">
    <source>
        <dbReference type="EMBL" id="OQO89680.1"/>
    </source>
</evidence>
<keyword evidence="1" id="KW-0472">Membrane</keyword>
<organism evidence="2 3">
    <name type="scientific">Saccharomonospora piscinae</name>
    <dbReference type="NCBI Taxonomy" id="687388"/>
    <lineage>
        <taxon>Bacteria</taxon>
        <taxon>Bacillati</taxon>
        <taxon>Actinomycetota</taxon>
        <taxon>Actinomycetes</taxon>
        <taxon>Pseudonocardiales</taxon>
        <taxon>Pseudonocardiaceae</taxon>
        <taxon>Saccharomonospora</taxon>
    </lineage>
</organism>
<feature type="transmembrane region" description="Helical" evidence="1">
    <location>
        <begin position="18"/>
        <end position="36"/>
    </location>
</feature>
<reference evidence="2 3" key="1">
    <citation type="submission" date="2017-02" db="EMBL/GenBank/DDBJ databases">
        <title>Draft genome of Saccharomonospora sp. 154.</title>
        <authorList>
            <person name="Alonso-Carmona G.S."/>
            <person name="De La Haba R."/>
            <person name="Vera-Gargallo B."/>
            <person name="Sandoval-Trujillo A.H."/>
            <person name="Ramirez-Duran N."/>
            <person name="Ventosa A."/>
        </authorList>
    </citation>
    <scope>NUCLEOTIDE SEQUENCE [LARGE SCALE GENOMIC DNA]</scope>
    <source>
        <strain evidence="2 3">LRS4.154</strain>
    </source>
</reference>
<name>A0A1V8ZXZ7_SACPI</name>
<evidence type="ECO:0008006" key="4">
    <source>
        <dbReference type="Google" id="ProtNLM"/>
    </source>
</evidence>